<protein>
    <recommendedName>
        <fullName evidence="6">Protein kinase domain-containing protein</fullName>
    </recommendedName>
</protein>
<dbReference type="Pfam" id="PF00069">
    <property type="entry name" value="Pkinase"/>
    <property type="match status" value="1"/>
</dbReference>
<dbReference type="Gene3D" id="3.30.200.20">
    <property type="entry name" value="Phosphorylase Kinase, domain 1"/>
    <property type="match status" value="1"/>
</dbReference>
<accession>G0U4X1</accession>
<feature type="region of interest" description="Disordered" evidence="5">
    <location>
        <begin position="296"/>
        <end position="324"/>
    </location>
</feature>
<keyword evidence="4" id="KW-0067">ATP-binding</keyword>
<dbReference type="PANTHER" id="PTHR43671">
    <property type="entry name" value="SERINE/THREONINE-PROTEIN KINASE NEK"/>
    <property type="match status" value="1"/>
</dbReference>
<name>G0U4X1_TRYVY</name>
<feature type="domain" description="Protein kinase" evidence="6">
    <location>
        <begin position="85"/>
        <end position="753"/>
    </location>
</feature>
<dbReference type="PROSITE" id="PS50011">
    <property type="entry name" value="PROTEIN_KINASE_DOM"/>
    <property type="match status" value="1"/>
</dbReference>
<dbReference type="InterPro" id="IPR000719">
    <property type="entry name" value="Prot_kinase_dom"/>
</dbReference>
<feature type="region of interest" description="Disordered" evidence="5">
    <location>
        <begin position="770"/>
        <end position="794"/>
    </location>
</feature>
<proteinExistence type="predicted"/>
<dbReference type="AlphaFoldDB" id="G0U4X1"/>
<dbReference type="GO" id="GO:0005524">
    <property type="term" value="F:ATP binding"/>
    <property type="evidence" value="ECO:0007669"/>
    <property type="project" value="UniProtKB-KW"/>
</dbReference>
<dbReference type="Gene3D" id="1.10.510.10">
    <property type="entry name" value="Transferase(Phosphotransferase) domain 1"/>
    <property type="match status" value="1"/>
</dbReference>
<keyword evidence="1" id="KW-0808">Transferase</keyword>
<evidence type="ECO:0000256" key="3">
    <source>
        <dbReference type="ARBA" id="ARBA00022777"/>
    </source>
</evidence>
<evidence type="ECO:0000256" key="1">
    <source>
        <dbReference type="ARBA" id="ARBA00022679"/>
    </source>
</evidence>
<reference evidence="7" key="1">
    <citation type="journal article" date="2012" name="Proc. Natl. Acad. Sci. U.S.A.">
        <title>Antigenic diversity is generated by distinct evolutionary mechanisms in African trypanosome species.</title>
        <authorList>
            <person name="Jackson A.P."/>
            <person name="Berry A."/>
            <person name="Aslett M."/>
            <person name="Allison H.C."/>
            <person name="Burton P."/>
            <person name="Vavrova-Anderson J."/>
            <person name="Brown R."/>
            <person name="Browne H."/>
            <person name="Corton N."/>
            <person name="Hauser H."/>
            <person name="Gamble J."/>
            <person name="Gilderthorp R."/>
            <person name="Marcello L."/>
            <person name="McQuillan J."/>
            <person name="Otto T.D."/>
            <person name="Quail M.A."/>
            <person name="Sanders M.J."/>
            <person name="van Tonder A."/>
            <person name="Ginger M.L."/>
            <person name="Field M.C."/>
            <person name="Barry J.D."/>
            <person name="Hertz-Fowler C."/>
            <person name="Berriman M."/>
        </authorList>
    </citation>
    <scope>NUCLEOTIDE SEQUENCE</scope>
    <source>
        <strain evidence="7">Y486</strain>
    </source>
</reference>
<keyword evidence="3" id="KW-0418">Kinase</keyword>
<sequence>MMHLHAPPPYPSCREQYSFSRTWLLSFCCIKDTHTLQLSRCVMLRDPLINPLTGLFSDDLALRDDSHGSSHRGVPSVARSLSLLPNGASCIGFGAFGTVRVGWVQERKQVRSNDSRAAGNSGSFKPVFGTVAAVAVKRVIIPQVVRGQLDSRRQHLIRELQVMEHIRLFPHPNVVQCWGFLFGDRDKSASSQPAFDQTFNNHTGQVLTSLSKERQRLKGSCGGDIDKLDDHILNSALYFDVCLSLCTGGTLSDYMRRVIDQLVTQHTAHAQGFVSNSPTNTGDAVSDKLCTERVSDEQHGLTRSTTGGTGGETECTVSHTNSQRRRPIAVDTAVEELSLSSSKSDVAELAVRERDIVAIAYALINALHHTHKVLRTLHRDIKPANILICEGVGKAPVYALQAFPSANQGQVTTEFKIPNPARDVSACEQHKREGVVELLLFSDRRTALGDSQTSSMGEEEGRKGVDCPAPEALIVPLESQAHHEVCIAGDTRWSPFTLEFLPQVDSWRVQLADYGIASGVGCLTATGRCGTIPFMAPEVSQSGQHSAMYDTAADVYSLGVTLQHLLVNVIVEGGDATGVTLRRMEALGTQWVDEEVAVQLEEFPNTNAANAEVGVSTPTTEGKFVLPSAWRCERELSSGQHVRLSPGAESCENGDFTVPRTWRCHDELSTGLYVRTEPRPGEANCRPHDHLHAKLPNGSEDVDDFVCRESRRARCKSCGKIHRHLIELLNSMTSQDPSQRPSLSTVIRSSAIIEQGNFVRGRISMNHNARKCKGNESANPGPLWPPRQKKEDVLPSTTLLSRSGTTAERKATDTVADAGCEKHGVNEESSDSVLWRPPSLRFLRASCTMDRLVDVQA</sequence>
<dbReference type="VEuPathDB" id="TriTrypDB:TvY486_1015280"/>
<keyword evidence="2" id="KW-0547">Nucleotide-binding</keyword>
<evidence type="ECO:0000313" key="7">
    <source>
        <dbReference type="EMBL" id="CCC52486.1"/>
    </source>
</evidence>
<evidence type="ECO:0000259" key="6">
    <source>
        <dbReference type="PROSITE" id="PS50011"/>
    </source>
</evidence>
<evidence type="ECO:0000256" key="5">
    <source>
        <dbReference type="SAM" id="MobiDB-lite"/>
    </source>
</evidence>
<dbReference type="SMART" id="SM00220">
    <property type="entry name" value="S_TKc"/>
    <property type="match status" value="1"/>
</dbReference>
<organism evidence="7">
    <name type="scientific">Trypanosoma vivax (strain Y486)</name>
    <dbReference type="NCBI Taxonomy" id="1055687"/>
    <lineage>
        <taxon>Eukaryota</taxon>
        <taxon>Discoba</taxon>
        <taxon>Euglenozoa</taxon>
        <taxon>Kinetoplastea</taxon>
        <taxon>Metakinetoplastina</taxon>
        <taxon>Trypanosomatida</taxon>
        <taxon>Trypanosomatidae</taxon>
        <taxon>Trypanosoma</taxon>
        <taxon>Duttonella</taxon>
    </lineage>
</organism>
<dbReference type="SUPFAM" id="SSF56112">
    <property type="entry name" value="Protein kinase-like (PK-like)"/>
    <property type="match status" value="1"/>
</dbReference>
<gene>
    <name evidence="7" type="ORF">TVY486_1015280</name>
</gene>
<dbReference type="EMBL" id="HE573026">
    <property type="protein sequence ID" value="CCC52486.1"/>
    <property type="molecule type" value="Genomic_DNA"/>
</dbReference>
<dbReference type="InterPro" id="IPR011009">
    <property type="entry name" value="Kinase-like_dom_sf"/>
</dbReference>
<dbReference type="PANTHER" id="PTHR43671:SF85">
    <property type="entry name" value="KINASE, PUTATIVE-RELATED"/>
    <property type="match status" value="1"/>
</dbReference>
<evidence type="ECO:0000256" key="2">
    <source>
        <dbReference type="ARBA" id="ARBA00022741"/>
    </source>
</evidence>
<dbReference type="InterPro" id="IPR050660">
    <property type="entry name" value="NEK_Ser/Thr_kinase"/>
</dbReference>
<dbReference type="GO" id="GO:0004674">
    <property type="term" value="F:protein serine/threonine kinase activity"/>
    <property type="evidence" value="ECO:0007669"/>
    <property type="project" value="TreeGrafter"/>
</dbReference>
<evidence type="ECO:0000256" key="4">
    <source>
        <dbReference type="ARBA" id="ARBA00022840"/>
    </source>
</evidence>